<dbReference type="SUPFAM" id="SSF54637">
    <property type="entry name" value="Thioesterase/thiol ester dehydrase-isomerase"/>
    <property type="match status" value="1"/>
</dbReference>
<dbReference type="GO" id="GO:0019171">
    <property type="term" value="F:(3R)-hydroxyacyl-[acyl-carrier-protein] dehydratase activity"/>
    <property type="evidence" value="ECO:0007669"/>
    <property type="project" value="TreeGrafter"/>
</dbReference>
<dbReference type="InterPro" id="IPR050965">
    <property type="entry name" value="UPF0336/Enoyl-CoA_hydratase"/>
</dbReference>
<keyword evidence="3" id="KW-1185">Reference proteome</keyword>
<dbReference type="AlphaFoldDB" id="A0A8J7M6Q4"/>
<reference evidence="2" key="1">
    <citation type="submission" date="2020-12" db="EMBL/GenBank/DDBJ databases">
        <title>Bacterial taxonomy.</title>
        <authorList>
            <person name="Pan X."/>
        </authorList>
    </citation>
    <scope>NUCLEOTIDE SEQUENCE</scope>
    <source>
        <strain evidence="2">M0105</strain>
    </source>
</reference>
<feature type="domain" description="MaoC-like" evidence="1">
    <location>
        <begin position="21"/>
        <end position="125"/>
    </location>
</feature>
<dbReference type="Proteomes" id="UP000655420">
    <property type="component" value="Unassembled WGS sequence"/>
</dbReference>
<organism evidence="2 3">
    <name type="scientific">Thermohalobaculum xanthum</name>
    <dbReference type="NCBI Taxonomy" id="2753746"/>
    <lineage>
        <taxon>Bacteria</taxon>
        <taxon>Pseudomonadati</taxon>
        <taxon>Pseudomonadota</taxon>
        <taxon>Alphaproteobacteria</taxon>
        <taxon>Rhodobacterales</taxon>
        <taxon>Paracoccaceae</taxon>
        <taxon>Thermohalobaculum</taxon>
    </lineage>
</organism>
<dbReference type="RefSeq" id="WP_200607896.1">
    <property type="nucleotide sequence ID" value="NZ_JAEHHL010000002.1"/>
</dbReference>
<dbReference type="PANTHER" id="PTHR43437">
    <property type="entry name" value="HYDROXYACYL-THIOESTER DEHYDRATASE TYPE 2, MITOCHONDRIAL-RELATED"/>
    <property type="match status" value="1"/>
</dbReference>
<dbReference type="PANTHER" id="PTHR43437:SF3">
    <property type="entry name" value="HYDROXYACYL-THIOESTER DEHYDRATASE TYPE 2, MITOCHONDRIAL"/>
    <property type="match status" value="1"/>
</dbReference>
<dbReference type="CDD" id="cd03449">
    <property type="entry name" value="R_hydratase"/>
    <property type="match status" value="1"/>
</dbReference>
<dbReference type="Gene3D" id="3.10.129.10">
    <property type="entry name" value="Hotdog Thioesterase"/>
    <property type="match status" value="1"/>
</dbReference>
<dbReference type="InterPro" id="IPR002539">
    <property type="entry name" value="MaoC-like_dom"/>
</dbReference>
<evidence type="ECO:0000313" key="2">
    <source>
        <dbReference type="EMBL" id="MBK0398544.1"/>
    </source>
</evidence>
<protein>
    <submittedName>
        <fullName evidence="2">MaoC family dehydratase</fullName>
    </submittedName>
</protein>
<dbReference type="InterPro" id="IPR029069">
    <property type="entry name" value="HotDog_dom_sf"/>
</dbReference>
<name>A0A8J7M6Q4_9RHOB</name>
<sequence>MTDTKPIWERTIAGKPDVGATANRTRTTTATDVERFAEMTGDRNPLHFDEALAAATPFGGIVVQGGVTTGLLNATVAEDLPGPGTVFLETHWRFLKAVRVGETITATVTVTEVREDKPICKLETRVADATGADCVTGTAVTYTMPLK</sequence>
<evidence type="ECO:0000259" key="1">
    <source>
        <dbReference type="Pfam" id="PF01575"/>
    </source>
</evidence>
<proteinExistence type="predicted"/>
<dbReference type="Pfam" id="PF01575">
    <property type="entry name" value="MaoC_dehydratas"/>
    <property type="match status" value="1"/>
</dbReference>
<gene>
    <name evidence="2" type="ORF">H0I76_05040</name>
</gene>
<comment type="caution">
    <text evidence="2">The sequence shown here is derived from an EMBL/GenBank/DDBJ whole genome shotgun (WGS) entry which is preliminary data.</text>
</comment>
<evidence type="ECO:0000313" key="3">
    <source>
        <dbReference type="Proteomes" id="UP000655420"/>
    </source>
</evidence>
<dbReference type="EMBL" id="JAEHHL010000002">
    <property type="protein sequence ID" value="MBK0398544.1"/>
    <property type="molecule type" value="Genomic_DNA"/>
</dbReference>
<accession>A0A8J7M6Q4</accession>
<dbReference type="GO" id="GO:0006633">
    <property type="term" value="P:fatty acid biosynthetic process"/>
    <property type="evidence" value="ECO:0007669"/>
    <property type="project" value="TreeGrafter"/>
</dbReference>